<keyword evidence="5" id="KW-1185">Reference proteome</keyword>
<evidence type="ECO:0000259" key="3">
    <source>
        <dbReference type="Pfam" id="PF00144"/>
    </source>
</evidence>
<dbReference type="GO" id="GO:0016787">
    <property type="term" value="F:hydrolase activity"/>
    <property type="evidence" value="ECO:0007669"/>
    <property type="project" value="UniProtKB-KW"/>
</dbReference>
<dbReference type="GeneID" id="28733560"/>
<accession>A0A0N1H880</accession>
<evidence type="ECO:0000256" key="2">
    <source>
        <dbReference type="ARBA" id="ARBA00022801"/>
    </source>
</evidence>
<keyword evidence="2" id="KW-0378">Hydrolase</keyword>
<evidence type="ECO:0000313" key="4">
    <source>
        <dbReference type="EMBL" id="KPI42997.1"/>
    </source>
</evidence>
<name>A0A0N1H880_9EURO</name>
<dbReference type="OrthoDB" id="428260at2759"/>
<comment type="caution">
    <text evidence="4">The sequence shown here is derived from an EMBL/GenBank/DDBJ whole genome shotgun (WGS) entry which is preliminary data.</text>
</comment>
<dbReference type="Proteomes" id="UP000038010">
    <property type="component" value="Unassembled WGS sequence"/>
</dbReference>
<sequence length="420" mass="46455">MASTYHQALRASVEITLRQAVDSNRFIGLSFVSVSRSGEMLYSGAHGHRDFAKTIPMDVSTSGFMASMTKLMTSVAVMQVVERGLVGLDDDLGAIVPELSDRMVLVAFDTVSKSATFEKPREKITLRRLLTHTSGFTYDVNNATLLAWAEANGKDKEIFSGEWKAWERPLVFHPGSGWSYGQGLDWQAGLEQYMQENIWSPLGMSNTTFRPECRETYPMLEVGFRVNGALVPGQSPFPRPARHDMGGGGIHSNAHDYALFLAALLVDDSPLLKRSSLEEFLRPQLGPSSRHELAQKRQLGLVQPDVPSSVRVDHCLGGLINVDPIPGRRSAGSACWDGMTNSHWSLDRTTGVTNVLFVQVLPSPDWVTKELWTDLETQVHEYLMKGTGCVEAVPIQRPIAAVVEEKPAFRVLDRSLDIVE</sequence>
<dbReference type="VEuPathDB" id="FungiDB:AB675_1765"/>
<dbReference type="Pfam" id="PF00144">
    <property type="entry name" value="Beta-lactamase"/>
    <property type="match status" value="1"/>
</dbReference>
<feature type="domain" description="Beta-lactamase-related" evidence="3">
    <location>
        <begin position="17"/>
        <end position="365"/>
    </location>
</feature>
<dbReference type="PANTHER" id="PTHR43283:SF17">
    <property type="entry name" value="(LOVD), PUTATIVE (AFU_ORTHOLOGUE AFUA_5G00920)-RELATED"/>
    <property type="match status" value="1"/>
</dbReference>
<evidence type="ECO:0000313" key="5">
    <source>
        <dbReference type="Proteomes" id="UP000038010"/>
    </source>
</evidence>
<keyword evidence="4" id="KW-0808">Transferase</keyword>
<dbReference type="InterPro" id="IPR001466">
    <property type="entry name" value="Beta-lactam-related"/>
</dbReference>
<dbReference type="InterPro" id="IPR012338">
    <property type="entry name" value="Beta-lactam/transpept-like"/>
</dbReference>
<proteinExistence type="inferred from homology"/>
<gene>
    <name evidence="4" type="ORF">AB675_1765</name>
</gene>
<organism evidence="4 5">
    <name type="scientific">Cyphellophora attinorum</name>
    <dbReference type="NCBI Taxonomy" id="1664694"/>
    <lineage>
        <taxon>Eukaryota</taxon>
        <taxon>Fungi</taxon>
        <taxon>Dikarya</taxon>
        <taxon>Ascomycota</taxon>
        <taxon>Pezizomycotina</taxon>
        <taxon>Eurotiomycetes</taxon>
        <taxon>Chaetothyriomycetidae</taxon>
        <taxon>Chaetothyriales</taxon>
        <taxon>Cyphellophoraceae</taxon>
        <taxon>Cyphellophora</taxon>
    </lineage>
</organism>
<dbReference type="Gene3D" id="3.40.710.10">
    <property type="entry name" value="DD-peptidase/beta-lactamase superfamily"/>
    <property type="match status" value="1"/>
</dbReference>
<dbReference type="STRING" id="1664694.A0A0N1H880"/>
<comment type="similarity">
    <text evidence="1">Belongs to the class-A beta-lactamase family.</text>
</comment>
<protein>
    <submittedName>
        <fullName evidence="4">Acyltransferase LovD</fullName>
    </submittedName>
</protein>
<dbReference type="PANTHER" id="PTHR43283">
    <property type="entry name" value="BETA-LACTAMASE-RELATED"/>
    <property type="match status" value="1"/>
</dbReference>
<dbReference type="AlphaFoldDB" id="A0A0N1H880"/>
<evidence type="ECO:0000256" key="1">
    <source>
        <dbReference type="ARBA" id="ARBA00009009"/>
    </source>
</evidence>
<dbReference type="InterPro" id="IPR050789">
    <property type="entry name" value="Diverse_Enzym_Activities"/>
</dbReference>
<dbReference type="SUPFAM" id="SSF56601">
    <property type="entry name" value="beta-lactamase/transpeptidase-like"/>
    <property type="match status" value="1"/>
</dbReference>
<reference evidence="4 5" key="1">
    <citation type="submission" date="2015-06" db="EMBL/GenBank/DDBJ databases">
        <title>Draft genome of the ant-associated black yeast Phialophora attae CBS 131958.</title>
        <authorList>
            <person name="Moreno L.F."/>
            <person name="Stielow B.J."/>
            <person name="de Hoog S."/>
            <person name="Vicente V.A."/>
            <person name="Weiss V.A."/>
            <person name="de Vries M."/>
            <person name="Cruz L.M."/>
            <person name="Souza E.M."/>
        </authorList>
    </citation>
    <scope>NUCLEOTIDE SEQUENCE [LARGE SCALE GENOMIC DNA]</scope>
    <source>
        <strain evidence="4 5">CBS 131958</strain>
    </source>
</reference>
<dbReference type="EMBL" id="LFJN01000006">
    <property type="protein sequence ID" value="KPI42997.1"/>
    <property type="molecule type" value="Genomic_DNA"/>
</dbReference>
<keyword evidence="4" id="KW-0012">Acyltransferase</keyword>
<dbReference type="RefSeq" id="XP_018002960.1">
    <property type="nucleotide sequence ID" value="XM_018141680.1"/>
</dbReference>
<dbReference type="GO" id="GO:0016746">
    <property type="term" value="F:acyltransferase activity"/>
    <property type="evidence" value="ECO:0007669"/>
    <property type="project" value="UniProtKB-KW"/>
</dbReference>